<evidence type="ECO:0000313" key="2">
    <source>
        <dbReference type="EMBL" id="SVB12341.1"/>
    </source>
</evidence>
<sequence>MFFYPPRNLRPELLDLDEAPFAEVQDSLGDVRRVNKYLSGYKVLLFHVRKLLKQQSPGAQFSILDLATGSADQPIALVEMTRRLGIKVRIVALDINSKMLNYAQEETRGYPEIILIQGNIHALPFGENSFDLVVNSLSLHHFERDEAVSILRAAYSIGRFGFIVNDLHRSRVAYVFIYILTRLLTKNRLTRHDAPVSVMNAFTPSEMAEMAKEAGVKQFEVHRHFPYRIGLVGTKLAH</sequence>
<dbReference type="InterPro" id="IPR041698">
    <property type="entry name" value="Methyltransf_25"/>
</dbReference>
<name>A0A382BFS5_9ZZZZ</name>
<dbReference type="EMBL" id="UINC01029505">
    <property type="protein sequence ID" value="SVB12341.1"/>
    <property type="molecule type" value="Genomic_DNA"/>
</dbReference>
<dbReference type="Gene3D" id="3.40.50.150">
    <property type="entry name" value="Vaccinia Virus protein VP39"/>
    <property type="match status" value="1"/>
</dbReference>
<dbReference type="PANTHER" id="PTHR43591:SF110">
    <property type="entry name" value="RHODANESE DOMAIN-CONTAINING PROTEIN"/>
    <property type="match status" value="1"/>
</dbReference>
<protein>
    <recommendedName>
        <fullName evidence="1">Methyltransferase domain-containing protein</fullName>
    </recommendedName>
</protein>
<gene>
    <name evidence="2" type="ORF">METZ01_LOCUS165195</name>
</gene>
<organism evidence="2">
    <name type="scientific">marine metagenome</name>
    <dbReference type="NCBI Taxonomy" id="408172"/>
    <lineage>
        <taxon>unclassified sequences</taxon>
        <taxon>metagenomes</taxon>
        <taxon>ecological metagenomes</taxon>
    </lineage>
</organism>
<dbReference type="CDD" id="cd02440">
    <property type="entry name" value="AdoMet_MTases"/>
    <property type="match status" value="1"/>
</dbReference>
<feature type="domain" description="Methyltransferase" evidence="1">
    <location>
        <begin position="63"/>
        <end position="156"/>
    </location>
</feature>
<evidence type="ECO:0000259" key="1">
    <source>
        <dbReference type="Pfam" id="PF13649"/>
    </source>
</evidence>
<dbReference type="Pfam" id="PF13649">
    <property type="entry name" value="Methyltransf_25"/>
    <property type="match status" value="1"/>
</dbReference>
<dbReference type="InterPro" id="IPR029063">
    <property type="entry name" value="SAM-dependent_MTases_sf"/>
</dbReference>
<dbReference type="AlphaFoldDB" id="A0A382BFS5"/>
<accession>A0A382BFS5</accession>
<proteinExistence type="predicted"/>
<dbReference type="SUPFAM" id="SSF53335">
    <property type="entry name" value="S-adenosyl-L-methionine-dependent methyltransferases"/>
    <property type="match status" value="1"/>
</dbReference>
<reference evidence="2" key="1">
    <citation type="submission" date="2018-05" db="EMBL/GenBank/DDBJ databases">
        <authorList>
            <person name="Lanie J.A."/>
            <person name="Ng W.-L."/>
            <person name="Kazmierczak K.M."/>
            <person name="Andrzejewski T.M."/>
            <person name="Davidsen T.M."/>
            <person name="Wayne K.J."/>
            <person name="Tettelin H."/>
            <person name="Glass J.I."/>
            <person name="Rusch D."/>
            <person name="Podicherti R."/>
            <person name="Tsui H.-C.T."/>
            <person name="Winkler M.E."/>
        </authorList>
    </citation>
    <scope>NUCLEOTIDE SEQUENCE</scope>
</reference>
<dbReference type="PANTHER" id="PTHR43591">
    <property type="entry name" value="METHYLTRANSFERASE"/>
    <property type="match status" value="1"/>
</dbReference>